<accession>A0ABD1I460</accession>
<evidence type="ECO:0000313" key="2">
    <source>
        <dbReference type="EMBL" id="KAL1562593.1"/>
    </source>
</evidence>
<dbReference type="EMBL" id="JBEAFC010000003">
    <property type="protein sequence ID" value="KAL1562593.1"/>
    <property type="molecule type" value="Genomic_DNA"/>
</dbReference>
<sequence>MFVMREREEKFATEKKKKSPSAFSSLFFKRLKAKDSNGGGRSWRRKPKSSTGFRWKRKFNFNLRVWFVDNALFKIVSIFEAAVLVTKLCFFYLCCGCHF</sequence>
<dbReference type="Proteomes" id="UP001567538">
    <property type="component" value="Unassembled WGS sequence"/>
</dbReference>
<keyword evidence="1" id="KW-0812">Transmembrane</keyword>
<evidence type="ECO:0000313" key="3">
    <source>
        <dbReference type="Proteomes" id="UP001567538"/>
    </source>
</evidence>
<dbReference type="PANTHER" id="PTHR33726">
    <property type="entry name" value="TRANSMEMBRANE PROTEIN"/>
    <property type="match status" value="1"/>
</dbReference>
<organism evidence="2 3">
    <name type="scientific">Salvia divinorum</name>
    <name type="common">Maria pastora</name>
    <name type="synonym">Diviner's sage</name>
    <dbReference type="NCBI Taxonomy" id="28513"/>
    <lineage>
        <taxon>Eukaryota</taxon>
        <taxon>Viridiplantae</taxon>
        <taxon>Streptophyta</taxon>
        <taxon>Embryophyta</taxon>
        <taxon>Tracheophyta</taxon>
        <taxon>Spermatophyta</taxon>
        <taxon>Magnoliopsida</taxon>
        <taxon>eudicotyledons</taxon>
        <taxon>Gunneridae</taxon>
        <taxon>Pentapetalae</taxon>
        <taxon>asterids</taxon>
        <taxon>lamiids</taxon>
        <taxon>Lamiales</taxon>
        <taxon>Lamiaceae</taxon>
        <taxon>Nepetoideae</taxon>
        <taxon>Mentheae</taxon>
        <taxon>Salviinae</taxon>
        <taxon>Salvia</taxon>
        <taxon>Salvia subgen. Calosphace</taxon>
    </lineage>
</organism>
<keyword evidence="1" id="KW-0472">Membrane</keyword>
<gene>
    <name evidence="2" type="ORF">AAHA92_05158</name>
</gene>
<evidence type="ECO:0000256" key="1">
    <source>
        <dbReference type="SAM" id="Phobius"/>
    </source>
</evidence>
<dbReference type="PANTHER" id="PTHR33726:SF3">
    <property type="entry name" value="TRANSMEMBRANE PROTEIN"/>
    <property type="match status" value="1"/>
</dbReference>
<proteinExistence type="predicted"/>
<dbReference type="AlphaFoldDB" id="A0ABD1I460"/>
<keyword evidence="1" id="KW-1133">Transmembrane helix</keyword>
<name>A0ABD1I460_SALDI</name>
<keyword evidence="3" id="KW-1185">Reference proteome</keyword>
<reference evidence="2 3" key="1">
    <citation type="submission" date="2024-06" db="EMBL/GenBank/DDBJ databases">
        <title>A chromosome level genome sequence of Diviner's sage (Salvia divinorum).</title>
        <authorList>
            <person name="Ford S.A."/>
            <person name="Ro D.-K."/>
            <person name="Ness R.W."/>
            <person name="Phillips M.A."/>
        </authorList>
    </citation>
    <scope>NUCLEOTIDE SEQUENCE [LARGE SCALE GENOMIC DNA]</scope>
    <source>
        <strain evidence="2">SAF-2024a</strain>
        <tissue evidence="2">Leaf</tissue>
    </source>
</reference>
<feature type="transmembrane region" description="Helical" evidence="1">
    <location>
        <begin position="71"/>
        <end position="93"/>
    </location>
</feature>
<comment type="caution">
    <text evidence="2">The sequence shown here is derived from an EMBL/GenBank/DDBJ whole genome shotgun (WGS) entry which is preliminary data.</text>
</comment>
<protein>
    <submittedName>
        <fullName evidence="2">Uncharacterized protein</fullName>
    </submittedName>
</protein>